<gene>
    <name evidence="6" type="ORF">D9611_000455</name>
</gene>
<evidence type="ECO:0000256" key="2">
    <source>
        <dbReference type="ARBA" id="ARBA00022771"/>
    </source>
</evidence>
<evidence type="ECO:0000256" key="4">
    <source>
        <dbReference type="PROSITE-ProRule" id="PRU00453"/>
    </source>
</evidence>
<keyword evidence="7" id="KW-1185">Reference proteome</keyword>
<accession>A0A8H5F785</accession>
<dbReference type="InterPro" id="IPR007529">
    <property type="entry name" value="Znf_HIT"/>
</dbReference>
<evidence type="ECO:0000313" key="6">
    <source>
        <dbReference type="EMBL" id="KAF5326309.1"/>
    </source>
</evidence>
<evidence type="ECO:0000313" key="7">
    <source>
        <dbReference type="Proteomes" id="UP000541558"/>
    </source>
</evidence>
<dbReference type="PANTHER" id="PTHR13483">
    <property type="entry name" value="BOX C_D SNORNA PROTEIN 1-RELATED"/>
    <property type="match status" value="1"/>
</dbReference>
<feature type="domain" description="HIT-type" evidence="5">
    <location>
        <begin position="11"/>
        <end position="44"/>
    </location>
</feature>
<dbReference type="GO" id="GO:0070761">
    <property type="term" value="C:pre-snoRNP complex"/>
    <property type="evidence" value="ECO:0007669"/>
    <property type="project" value="TreeGrafter"/>
</dbReference>
<dbReference type="AlphaFoldDB" id="A0A8H5F785"/>
<dbReference type="GO" id="GO:0008270">
    <property type="term" value="F:zinc ion binding"/>
    <property type="evidence" value="ECO:0007669"/>
    <property type="project" value="UniProtKB-UniRule"/>
</dbReference>
<dbReference type="InterPro" id="IPR051639">
    <property type="entry name" value="BCD1"/>
</dbReference>
<dbReference type="GO" id="GO:0000492">
    <property type="term" value="P:box C/D snoRNP assembly"/>
    <property type="evidence" value="ECO:0007669"/>
    <property type="project" value="TreeGrafter"/>
</dbReference>
<dbReference type="PANTHER" id="PTHR13483:SF11">
    <property type="entry name" value="ZINC FINGER HIT DOMAIN-CONTAINING PROTEIN 3"/>
    <property type="match status" value="1"/>
</dbReference>
<dbReference type="CDD" id="cd23024">
    <property type="entry name" value="zf-HIT_ZNHIT2-3"/>
    <property type="match status" value="1"/>
</dbReference>
<sequence length="204" mass="22803">MAPKKEKPPHCQVCKTNDSKYTCSQCYIAYCSVPCYKEHKANACHLQVDGKEAGAVIETEKVTTEIPSDEQPLSDPVVLRPLTSLKWPYVPEESAYPDPLKRDDPKVLQLQQYEAIATSPAIRRILQSKKNLPELLRSIDNLRGRDREEALQKALGVTPADVDIQQLQPKELDEEVLALRELAEAIEAAVRGDNTQALGLNWGD</sequence>
<dbReference type="OrthoDB" id="18412at2759"/>
<proteinExistence type="predicted"/>
<dbReference type="Proteomes" id="UP000541558">
    <property type="component" value="Unassembled WGS sequence"/>
</dbReference>
<keyword evidence="1" id="KW-0479">Metal-binding</keyword>
<dbReference type="EMBL" id="JAACJK010000163">
    <property type="protein sequence ID" value="KAF5326309.1"/>
    <property type="molecule type" value="Genomic_DNA"/>
</dbReference>
<protein>
    <recommendedName>
        <fullName evidence="5">HIT-type domain-containing protein</fullName>
    </recommendedName>
</protein>
<dbReference type="GO" id="GO:0005634">
    <property type="term" value="C:nucleus"/>
    <property type="evidence" value="ECO:0007669"/>
    <property type="project" value="TreeGrafter"/>
</dbReference>
<reference evidence="6 7" key="1">
    <citation type="journal article" date="2020" name="ISME J.">
        <title>Uncovering the hidden diversity of litter-decomposition mechanisms in mushroom-forming fungi.</title>
        <authorList>
            <person name="Floudas D."/>
            <person name="Bentzer J."/>
            <person name="Ahren D."/>
            <person name="Johansson T."/>
            <person name="Persson P."/>
            <person name="Tunlid A."/>
        </authorList>
    </citation>
    <scope>NUCLEOTIDE SEQUENCE [LARGE SCALE GENOMIC DNA]</scope>
    <source>
        <strain evidence="6 7">CBS 175.51</strain>
    </source>
</reference>
<evidence type="ECO:0000256" key="1">
    <source>
        <dbReference type="ARBA" id="ARBA00022723"/>
    </source>
</evidence>
<dbReference type="PROSITE" id="PS51083">
    <property type="entry name" value="ZF_HIT"/>
    <property type="match status" value="1"/>
</dbReference>
<comment type="caution">
    <text evidence="6">The sequence shown here is derived from an EMBL/GenBank/DDBJ whole genome shotgun (WGS) entry which is preliminary data.</text>
</comment>
<dbReference type="GO" id="GO:0048254">
    <property type="term" value="P:snoRNA localization"/>
    <property type="evidence" value="ECO:0007669"/>
    <property type="project" value="TreeGrafter"/>
</dbReference>
<dbReference type="GO" id="GO:0000463">
    <property type="term" value="P:maturation of LSU-rRNA from tricistronic rRNA transcript (SSU-rRNA, 5.8S rRNA, LSU-rRNA)"/>
    <property type="evidence" value="ECO:0007669"/>
    <property type="project" value="TreeGrafter"/>
</dbReference>
<keyword evidence="2 4" id="KW-0863">Zinc-finger</keyword>
<evidence type="ECO:0000256" key="3">
    <source>
        <dbReference type="ARBA" id="ARBA00022833"/>
    </source>
</evidence>
<dbReference type="SUPFAM" id="SSF144232">
    <property type="entry name" value="HIT/MYND zinc finger-like"/>
    <property type="match status" value="1"/>
</dbReference>
<dbReference type="Gene3D" id="3.30.60.190">
    <property type="match status" value="1"/>
</dbReference>
<organism evidence="6 7">
    <name type="scientific">Ephemerocybe angulata</name>
    <dbReference type="NCBI Taxonomy" id="980116"/>
    <lineage>
        <taxon>Eukaryota</taxon>
        <taxon>Fungi</taxon>
        <taxon>Dikarya</taxon>
        <taxon>Basidiomycota</taxon>
        <taxon>Agaricomycotina</taxon>
        <taxon>Agaricomycetes</taxon>
        <taxon>Agaricomycetidae</taxon>
        <taxon>Agaricales</taxon>
        <taxon>Agaricineae</taxon>
        <taxon>Psathyrellaceae</taxon>
        <taxon>Ephemerocybe</taxon>
    </lineage>
</organism>
<name>A0A8H5F785_9AGAR</name>
<keyword evidence="3" id="KW-0862">Zinc</keyword>
<dbReference type="Pfam" id="PF04438">
    <property type="entry name" value="zf-HIT"/>
    <property type="match status" value="1"/>
</dbReference>
<evidence type="ECO:0000259" key="5">
    <source>
        <dbReference type="PROSITE" id="PS51083"/>
    </source>
</evidence>